<dbReference type="Proteomes" id="UP001229486">
    <property type="component" value="Unassembled WGS sequence"/>
</dbReference>
<dbReference type="RefSeq" id="WP_392396206.1">
    <property type="nucleotide sequence ID" value="NZ_JAURTK010000025.1"/>
</dbReference>
<sequence length="311" mass="33612">MTLKSDWSIRICCRCSLNSKVCMRTGLRSAASGLFLLAAAFLGVSAASAAGEPTEVRAVPLAKVVKSALPDRDWEHKVCELASAACASRSRQDEESNAPSLYRAKGDAPGNYYAILPGPQLVHLSLLSGTSWKIVQKWDFSDYHPEDGESGDGDPPPLQIYPALYPVGGQRFAVAVLAGWSESYSGGGGSWDVADFVELRPNGEHASTPFVSKLPFSCSKSIRACFSEHDYKHSPHCSEDFAGSLRLRFVPGAKAGNLDWVATWKETHWPGLEPQSKTRQLSVSVTLPTGQNPATGGESLRERVPFCEPLN</sequence>
<dbReference type="EMBL" id="JAURTK010000025">
    <property type="protein sequence ID" value="MDP9651647.1"/>
    <property type="molecule type" value="Genomic_DNA"/>
</dbReference>
<feature type="signal peptide" evidence="1">
    <location>
        <begin position="1"/>
        <end position="49"/>
    </location>
</feature>
<evidence type="ECO:0008006" key="4">
    <source>
        <dbReference type="Google" id="ProtNLM"/>
    </source>
</evidence>
<accession>A0AB73IUE5</accession>
<evidence type="ECO:0000313" key="2">
    <source>
        <dbReference type="EMBL" id="MDP9651647.1"/>
    </source>
</evidence>
<feature type="chain" id="PRO_5044499825" description="DUF1176 domain-containing protein" evidence="1">
    <location>
        <begin position="50"/>
        <end position="311"/>
    </location>
</feature>
<reference evidence="2" key="1">
    <citation type="submission" date="2023-07" db="EMBL/GenBank/DDBJ databases">
        <title>Sorghum-associated microbial communities from plants grown in Nebraska, USA.</title>
        <authorList>
            <person name="Schachtman D."/>
        </authorList>
    </citation>
    <scope>NUCLEOTIDE SEQUENCE</scope>
    <source>
        <strain evidence="2">DS1061</strain>
    </source>
</reference>
<proteinExistence type="predicted"/>
<name>A0AB73IUE5_9BURK</name>
<comment type="caution">
    <text evidence="2">The sequence shown here is derived from an EMBL/GenBank/DDBJ whole genome shotgun (WGS) entry which is preliminary data.</text>
</comment>
<evidence type="ECO:0000313" key="3">
    <source>
        <dbReference type="Proteomes" id="UP001229486"/>
    </source>
</evidence>
<evidence type="ECO:0000256" key="1">
    <source>
        <dbReference type="SAM" id="SignalP"/>
    </source>
</evidence>
<protein>
    <recommendedName>
        <fullName evidence="4">DUF1176 domain-containing protein</fullName>
    </recommendedName>
</protein>
<gene>
    <name evidence="2" type="ORF">J2793_007122</name>
</gene>
<keyword evidence="1" id="KW-0732">Signal</keyword>
<dbReference type="AlphaFoldDB" id="A0AB73IUE5"/>
<organism evidence="2 3">
    <name type="scientific">Paraburkholderia caledonica</name>
    <dbReference type="NCBI Taxonomy" id="134536"/>
    <lineage>
        <taxon>Bacteria</taxon>
        <taxon>Pseudomonadati</taxon>
        <taxon>Pseudomonadota</taxon>
        <taxon>Betaproteobacteria</taxon>
        <taxon>Burkholderiales</taxon>
        <taxon>Burkholderiaceae</taxon>
        <taxon>Paraburkholderia</taxon>
    </lineage>
</organism>